<feature type="transmembrane region" description="Helical" evidence="5">
    <location>
        <begin position="83"/>
        <end position="101"/>
    </location>
</feature>
<evidence type="ECO:0000256" key="4">
    <source>
        <dbReference type="ARBA" id="ARBA00023136"/>
    </source>
</evidence>
<evidence type="ECO:0000256" key="2">
    <source>
        <dbReference type="ARBA" id="ARBA00022692"/>
    </source>
</evidence>
<evidence type="ECO:0000313" key="8">
    <source>
        <dbReference type="Proteomes" id="UP000002168"/>
    </source>
</evidence>
<dbReference type="RefSeq" id="WP_012325171.1">
    <property type="nucleotide sequence ID" value="NC_010506.1"/>
</dbReference>
<protein>
    <submittedName>
        <fullName evidence="7">Rhomboid family protein</fullName>
    </submittedName>
</protein>
<dbReference type="InterPro" id="IPR050925">
    <property type="entry name" value="Rhomboid_protease_S54"/>
</dbReference>
<dbReference type="EMBL" id="CP000961">
    <property type="protein sequence ID" value="ACA86830.1"/>
    <property type="molecule type" value="Genomic_DNA"/>
</dbReference>
<keyword evidence="8" id="KW-1185">Reference proteome</keyword>
<dbReference type="GO" id="GO:0016020">
    <property type="term" value="C:membrane"/>
    <property type="evidence" value="ECO:0007669"/>
    <property type="project" value="UniProtKB-SubCell"/>
</dbReference>
<dbReference type="HOGENOM" id="CLU_108530_1_0_6"/>
<feature type="transmembrane region" description="Helical" evidence="5">
    <location>
        <begin position="137"/>
        <end position="155"/>
    </location>
</feature>
<dbReference type="Pfam" id="PF01694">
    <property type="entry name" value="Rhomboid"/>
    <property type="match status" value="1"/>
</dbReference>
<keyword evidence="2 5" id="KW-0812">Transmembrane</keyword>
<comment type="subcellular location">
    <subcellularLocation>
        <location evidence="1">Membrane</location>
        <topology evidence="1">Multi-pass membrane protein</topology>
    </subcellularLocation>
</comment>
<dbReference type="PANTHER" id="PTHR43731">
    <property type="entry name" value="RHOMBOID PROTEASE"/>
    <property type="match status" value="1"/>
</dbReference>
<organism evidence="7 8">
    <name type="scientific">Shewanella woodyi (strain ATCC 51908 / MS32)</name>
    <dbReference type="NCBI Taxonomy" id="392500"/>
    <lineage>
        <taxon>Bacteria</taxon>
        <taxon>Pseudomonadati</taxon>
        <taxon>Pseudomonadota</taxon>
        <taxon>Gammaproteobacteria</taxon>
        <taxon>Alteromonadales</taxon>
        <taxon>Shewanellaceae</taxon>
        <taxon>Shewanella</taxon>
    </lineage>
</organism>
<accession>B1KGW1</accession>
<evidence type="ECO:0000313" key="7">
    <source>
        <dbReference type="EMBL" id="ACA86830.1"/>
    </source>
</evidence>
<dbReference type="InterPro" id="IPR022764">
    <property type="entry name" value="Peptidase_S54_rhomboid_dom"/>
</dbReference>
<evidence type="ECO:0000259" key="6">
    <source>
        <dbReference type="Pfam" id="PF01694"/>
    </source>
</evidence>
<dbReference type="Gene3D" id="1.20.1540.10">
    <property type="entry name" value="Rhomboid-like"/>
    <property type="match status" value="1"/>
</dbReference>
<keyword evidence="4 5" id="KW-0472">Membrane</keyword>
<dbReference type="Proteomes" id="UP000002168">
    <property type="component" value="Chromosome"/>
</dbReference>
<evidence type="ECO:0000256" key="5">
    <source>
        <dbReference type="SAM" id="Phobius"/>
    </source>
</evidence>
<dbReference type="KEGG" id="swd:Swoo_2553"/>
<feature type="transmembrane region" description="Helical" evidence="5">
    <location>
        <begin position="12"/>
        <end position="30"/>
    </location>
</feature>
<dbReference type="PANTHER" id="PTHR43731:SF16">
    <property type="entry name" value="RHOMBOSORTASE"/>
    <property type="match status" value="1"/>
</dbReference>
<reference evidence="7 8" key="1">
    <citation type="submission" date="2008-02" db="EMBL/GenBank/DDBJ databases">
        <title>Complete sequence of Shewanella woodyi ATCC 51908.</title>
        <authorList>
            <consortium name="US DOE Joint Genome Institute"/>
            <person name="Copeland A."/>
            <person name="Lucas S."/>
            <person name="Lapidus A."/>
            <person name="Glavina del Rio T."/>
            <person name="Dalin E."/>
            <person name="Tice H."/>
            <person name="Bruce D."/>
            <person name="Goodwin L."/>
            <person name="Pitluck S."/>
            <person name="Sims D."/>
            <person name="Brettin T."/>
            <person name="Detter J.C."/>
            <person name="Han C."/>
            <person name="Kuske C.R."/>
            <person name="Schmutz J."/>
            <person name="Larimer F."/>
            <person name="Land M."/>
            <person name="Hauser L."/>
            <person name="Kyrpides N."/>
            <person name="Lykidis A."/>
            <person name="Zhao J.-S."/>
            <person name="Richardson P."/>
        </authorList>
    </citation>
    <scope>NUCLEOTIDE SEQUENCE [LARGE SCALE GENOMIC DNA]</scope>
    <source>
        <strain evidence="8">ATCC 51908 / MS32</strain>
    </source>
</reference>
<dbReference type="NCBIfam" id="TIGR03902">
    <property type="entry name" value="rhom_GG_sort"/>
    <property type="match status" value="1"/>
</dbReference>
<feature type="domain" description="Peptidase S54 rhomboid" evidence="6">
    <location>
        <begin position="44"/>
        <end position="186"/>
    </location>
</feature>
<proteinExistence type="predicted"/>
<dbReference type="eggNOG" id="COG0705">
    <property type="taxonomic scope" value="Bacteria"/>
</dbReference>
<keyword evidence="3 5" id="KW-1133">Transmembrane helix</keyword>
<feature type="transmembrane region" description="Helical" evidence="5">
    <location>
        <begin position="107"/>
        <end position="125"/>
    </location>
</feature>
<evidence type="ECO:0000256" key="1">
    <source>
        <dbReference type="ARBA" id="ARBA00004141"/>
    </source>
</evidence>
<dbReference type="GO" id="GO:0004252">
    <property type="term" value="F:serine-type endopeptidase activity"/>
    <property type="evidence" value="ECO:0007669"/>
    <property type="project" value="InterPro"/>
</dbReference>
<evidence type="ECO:0000256" key="3">
    <source>
        <dbReference type="ARBA" id="ARBA00022989"/>
    </source>
</evidence>
<feature type="transmembrane region" description="Helical" evidence="5">
    <location>
        <begin position="59"/>
        <end position="76"/>
    </location>
</feature>
<dbReference type="InterPro" id="IPR023826">
    <property type="entry name" value="Rhom-like_SP_proteobac"/>
</dbReference>
<dbReference type="STRING" id="392500.Swoo_2553"/>
<name>B1KGW1_SHEWM</name>
<sequence length="202" mass="22647" precursor="true">MSKLTSLFGKSFPVLVLFTLCAIGFYYAGFDNELAYRRSEITAGEYWRLFSGNLLHTNGWHLMMNLAGLWVIILLHQQYYRSLGFALIFILLCWLQGIGLYLFYPGLLGYVGLSGMLHGLFAYGALKDISVGMRSGYLLLIGVIVKVAYEQWFGASEQVTEMIGARVATEAHLIGVVTGILLFAVVAIYQKYFTNKPKEKAE</sequence>
<feature type="transmembrane region" description="Helical" evidence="5">
    <location>
        <begin position="167"/>
        <end position="189"/>
    </location>
</feature>
<gene>
    <name evidence="7" type="ordered locus">Swoo_2553</name>
</gene>
<dbReference type="SUPFAM" id="SSF144091">
    <property type="entry name" value="Rhomboid-like"/>
    <property type="match status" value="1"/>
</dbReference>
<dbReference type="AlphaFoldDB" id="B1KGW1"/>
<dbReference type="InterPro" id="IPR035952">
    <property type="entry name" value="Rhomboid-like_sf"/>
</dbReference>